<name>A0A0J9X3J3_GEOCN</name>
<dbReference type="Proteomes" id="UP000242525">
    <property type="component" value="Unassembled WGS sequence"/>
</dbReference>
<evidence type="ECO:0000256" key="1">
    <source>
        <dbReference type="SAM" id="MobiDB-lite"/>
    </source>
</evidence>
<feature type="compositionally biased region" description="Low complexity" evidence="1">
    <location>
        <begin position="211"/>
        <end position="222"/>
    </location>
</feature>
<keyword evidence="4" id="KW-1185">Reference proteome</keyword>
<sequence>MLRTHVLRTSNCVRTTATRPVSTAPARAINRRTMQFSRGSGGAPFMVQPGRPPSSMGKLVALLGASIAVGSAAMLYFLLNNKDRAIMVPLYVHLANARGLLHNELDEDELRDLQASITRQLTARVAVDETIGSLLGVPCTVSIDTTEMTVRAPGPSLVWLQIVNDSRRGLSYKLVARSLLGSWWSNDSGSSNGTDIVRLNTQGEVGGGGVAEPPSSPSVGGPRDPISASTDIEDSGAHKWDWDSSDQQIVICGSATLVGPGPNVHINHRRENRTGRLLFEAAKSDDVGLRFMRSVLRYKEDDKEITQRLW</sequence>
<feature type="transmembrane region" description="Helical" evidence="2">
    <location>
        <begin position="59"/>
        <end position="79"/>
    </location>
</feature>
<keyword evidence="2" id="KW-0812">Transmembrane</keyword>
<comment type="caution">
    <text evidence="3">The sequence shown here is derived from an EMBL/GenBank/DDBJ whole genome shotgun (WGS) entry which is preliminary data.</text>
</comment>
<gene>
    <name evidence="3" type="ORF">BN980_GECA02s00186g</name>
</gene>
<dbReference type="EMBL" id="CCBN010000002">
    <property type="protein sequence ID" value="CDO51756.1"/>
    <property type="molecule type" value="Genomic_DNA"/>
</dbReference>
<reference evidence="3" key="1">
    <citation type="submission" date="2014-03" db="EMBL/GenBank/DDBJ databases">
        <authorList>
            <person name="Casaregola S."/>
        </authorList>
    </citation>
    <scope>NUCLEOTIDE SEQUENCE [LARGE SCALE GENOMIC DNA]</scope>
    <source>
        <strain evidence="3">CLIB 918</strain>
    </source>
</reference>
<evidence type="ECO:0000313" key="4">
    <source>
        <dbReference type="Proteomes" id="UP000242525"/>
    </source>
</evidence>
<accession>A0A0J9X3J3</accession>
<protein>
    <submittedName>
        <fullName evidence="3">Uncharacterized protein</fullName>
    </submittedName>
</protein>
<keyword evidence="2" id="KW-1133">Transmembrane helix</keyword>
<keyword evidence="2" id="KW-0472">Membrane</keyword>
<evidence type="ECO:0000256" key="2">
    <source>
        <dbReference type="SAM" id="Phobius"/>
    </source>
</evidence>
<proteinExistence type="predicted"/>
<evidence type="ECO:0000313" key="3">
    <source>
        <dbReference type="EMBL" id="CDO51756.1"/>
    </source>
</evidence>
<organism evidence="3 4">
    <name type="scientific">Geotrichum candidum</name>
    <name type="common">Oospora lactis</name>
    <name type="synonym">Dipodascus geotrichum</name>
    <dbReference type="NCBI Taxonomy" id="1173061"/>
    <lineage>
        <taxon>Eukaryota</taxon>
        <taxon>Fungi</taxon>
        <taxon>Dikarya</taxon>
        <taxon>Ascomycota</taxon>
        <taxon>Saccharomycotina</taxon>
        <taxon>Dipodascomycetes</taxon>
        <taxon>Dipodascales</taxon>
        <taxon>Dipodascaceae</taxon>
        <taxon>Geotrichum</taxon>
    </lineage>
</organism>
<dbReference type="AlphaFoldDB" id="A0A0J9X3J3"/>
<feature type="region of interest" description="Disordered" evidence="1">
    <location>
        <begin position="201"/>
        <end position="237"/>
    </location>
</feature>